<dbReference type="InterPro" id="IPR001261">
    <property type="entry name" value="ArgE/DapE_CS"/>
</dbReference>
<dbReference type="InterPro" id="IPR050072">
    <property type="entry name" value="Peptidase_M20A"/>
</dbReference>
<evidence type="ECO:0000259" key="12">
    <source>
        <dbReference type="Pfam" id="PF07687"/>
    </source>
</evidence>
<evidence type="ECO:0000256" key="7">
    <source>
        <dbReference type="ARBA" id="ARBA00022723"/>
    </source>
</evidence>
<evidence type="ECO:0000313" key="14">
    <source>
        <dbReference type="Proteomes" id="UP000271031"/>
    </source>
</evidence>
<reference evidence="13 14" key="1">
    <citation type="submission" date="2018-10" db="EMBL/GenBank/DDBJ databases">
        <title>Phylogenomics of Brevibacillus.</title>
        <authorList>
            <person name="Dunlap C."/>
        </authorList>
    </citation>
    <scope>NUCLEOTIDE SEQUENCE [LARGE SCALE GENOMIC DNA]</scope>
    <source>
        <strain evidence="13 14">JCM 15716</strain>
    </source>
</reference>
<dbReference type="InterPro" id="IPR011650">
    <property type="entry name" value="Peptidase_M20_dimer"/>
</dbReference>
<proteinExistence type="inferred from homology"/>
<comment type="pathway">
    <text evidence="3">Amino-acid biosynthesis; L-lysine biosynthesis via DAP pathway; LL-2,6-diaminopimelate from (S)-tetrahydrodipicolinate (succinylase route): step 3/3.</text>
</comment>
<evidence type="ECO:0000313" key="13">
    <source>
        <dbReference type="EMBL" id="RNB84738.1"/>
    </source>
</evidence>
<dbReference type="UniPathway" id="UPA00034">
    <property type="reaction ID" value="UER00021"/>
</dbReference>
<dbReference type="SUPFAM" id="SSF53187">
    <property type="entry name" value="Zn-dependent exopeptidases"/>
    <property type="match status" value="1"/>
</dbReference>
<dbReference type="SUPFAM" id="SSF55031">
    <property type="entry name" value="Bacterial exopeptidase dimerisation domain"/>
    <property type="match status" value="1"/>
</dbReference>
<evidence type="ECO:0000256" key="11">
    <source>
        <dbReference type="ARBA" id="ARBA00051301"/>
    </source>
</evidence>
<evidence type="ECO:0000256" key="10">
    <source>
        <dbReference type="ARBA" id="ARBA00023285"/>
    </source>
</evidence>
<dbReference type="InterPro" id="IPR036264">
    <property type="entry name" value="Bact_exopeptidase_dim_dom"/>
</dbReference>
<name>A0A3M8D9V0_9BACL</name>
<dbReference type="Pfam" id="PF01546">
    <property type="entry name" value="Peptidase_M20"/>
    <property type="match status" value="1"/>
</dbReference>
<dbReference type="EMBL" id="RHHQ01000017">
    <property type="protein sequence ID" value="RNB84738.1"/>
    <property type="molecule type" value="Genomic_DNA"/>
</dbReference>
<evidence type="ECO:0000256" key="5">
    <source>
        <dbReference type="ARBA" id="ARBA00011921"/>
    </source>
</evidence>
<dbReference type="OrthoDB" id="9792335at2"/>
<dbReference type="PROSITE" id="PS00758">
    <property type="entry name" value="ARGE_DAPE_CPG2_1"/>
    <property type="match status" value="1"/>
</dbReference>
<dbReference type="Pfam" id="PF07687">
    <property type="entry name" value="M20_dimer"/>
    <property type="match status" value="1"/>
</dbReference>
<dbReference type="PANTHER" id="PTHR43808:SF25">
    <property type="entry name" value="PEPTIDASE M20 DIMERISATION DOMAIN-CONTAINING PROTEIN"/>
    <property type="match status" value="1"/>
</dbReference>
<accession>A0A3M8D9V0</accession>
<dbReference type="GO" id="GO:0046872">
    <property type="term" value="F:metal ion binding"/>
    <property type="evidence" value="ECO:0007669"/>
    <property type="project" value="UniProtKB-KW"/>
</dbReference>
<dbReference type="Gene3D" id="3.40.630.10">
    <property type="entry name" value="Zn peptidases"/>
    <property type="match status" value="1"/>
</dbReference>
<keyword evidence="8" id="KW-0378">Hydrolase</keyword>
<sequence length="390" mass="42391">MTSRFPVDEKKLMNVLRSLIEINSVNPYLSHDGPGESEIAEYIQGVLQGMNLEVHTQQLTDKAVNVIGIWRGTGGGKSLLLNGHTDTVGVSNMQIPPFVAEVREGRVYGRGSCDMKGSLAAMILAVDTLQRTGYQPAGDVILTFVADEEYKSIGTEALVKSYSADAAIVCEPSDLTAVVAHKGFVWITVEVHGKAAHGSRPAEGIDAIVKAGKLLAELETLSRDLERKQHPILGVPSIHASLISGGTEISTYPDYCRIELERRTIPGEQLVDVTVELDALFRRLKEADDQFQASYEITFVREPFEISDDAPIVQTLQSAYRNYFGEEQLIAGFSGWADSSLIHEAGTPTVIFGPYGAGLHGAVEYVDFDSVVQMTSILAGVIRSFCQGEK</sequence>
<dbReference type="InterPro" id="IPR002933">
    <property type="entry name" value="Peptidase_M20"/>
</dbReference>
<dbReference type="EC" id="3.5.1.18" evidence="5"/>
<dbReference type="GO" id="GO:0009089">
    <property type="term" value="P:lysine biosynthetic process via diaminopimelate"/>
    <property type="evidence" value="ECO:0007669"/>
    <property type="project" value="UniProtKB-UniPathway"/>
</dbReference>
<keyword evidence="14" id="KW-1185">Reference proteome</keyword>
<gene>
    <name evidence="13" type="ORF">EDM56_20495</name>
</gene>
<evidence type="ECO:0000256" key="9">
    <source>
        <dbReference type="ARBA" id="ARBA00022833"/>
    </source>
</evidence>
<evidence type="ECO:0000256" key="8">
    <source>
        <dbReference type="ARBA" id="ARBA00022801"/>
    </source>
</evidence>
<evidence type="ECO:0000256" key="2">
    <source>
        <dbReference type="ARBA" id="ARBA00001947"/>
    </source>
</evidence>
<evidence type="ECO:0000256" key="6">
    <source>
        <dbReference type="ARBA" id="ARBA00016853"/>
    </source>
</evidence>
<dbReference type="Proteomes" id="UP000271031">
    <property type="component" value="Unassembled WGS sequence"/>
</dbReference>
<dbReference type="InterPro" id="IPR010182">
    <property type="entry name" value="ArgE/DapE"/>
</dbReference>
<protein>
    <recommendedName>
        <fullName evidence="6">Probable succinyl-diaminopimelate desuccinylase</fullName>
        <ecNumber evidence="5">3.5.1.18</ecNumber>
    </recommendedName>
</protein>
<comment type="similarity">
    <text evidence="4">Belongs to the peptidase M20A family.</text>
</comment>
<comment type="cofactor">
    <cofactor evidence="1">
        <name>Co(2+)</name>
        <dbReference type="ChEBI" id="CHEBI:48828"/>
    </cofactor>
</comment>
<keyword evidence="9" id="KW-0862">Zinc</keyword>
<keyword evidence="10" id="KW-0170">Cobalt</keyword>
<comment type="cofactor">
    <cofactor evidence="2">
        <name>Zn(2+)</name>
        <dbReference type="ChEBI" id="CHEBI:29105"/>
    </cofactor>
</comment>
<comment type="catalytic activity">
    <reaction evidence="11">
        <text>N-succinyl-(2S,6S)-2,6-diaminopimelate + H2O = (2S,6S)-2,6-diaminopimelate + succinate</text>
        <dbReference type="Rhea" id="RHEA:22608"/>
        <dbReference type="ChEBI" id="CHEBI:15377"/>
        <dbReference type="ChEBI" id="CHEBI:30031"/>
        <dbReference type="ChEBI" id="CHEBI:57609"/>
        <dbReference type="ChEBI" id="CHEBI:58087"/>
        <dbReference type="EC" id="3.5.1.18"/>
    </reaction>
</comment>
<dbReference type="GO" id="GO:0009014">
    <property type="term" value="F:succinyl-diaminopimelate desuccinylase activity"/>
    <property type="evidence" value="ECO:0007669"/>
    <property type="project" value="UniProtKB-EC"/>
</dbReference>
<dbReference type="Gene3D" id="3.30.70.360">
    <property type="match status" value="1"/>
</dbReference>
<evidence type="ECO:0000256" key="1">
    <source>
        <dbReference type="ARBA" id="ARBA00001941"/>
    </source>
</evidence>
<keyword evidence="7" id="KW-0479">Metal-binding</keyword>
<organism evidence="13 14">
    <name type="scientific">Brevibacillus fluminis</name>
    <dbReference type="NCBI Taxonomy" id="511487"/>
    <lineage>
        <taxon>Bacteria</taxon>
        <taxon>Bacillati</taxon>
        <taxon>Bacillota</taxon>
        <taxon>Bacilli</taxon>
        <taxon>Bacillales</taxon>
        <taxon>Paenibacillaceae</taxon>
        <taxon>Brevibacillus</taxon>
    </lineage>
</organism>
<dbReference type="AlphaFoldDB" id="A0A3M8D9V0"/>
<dbReference type="PANTHER" id="PTHR43808">
    <property type="entry name" value="ACETYLORNITHINE DEACETYLASE"/>
    <property type="match status" value="1"/>
</dbReference>
<feature type="domain" description="Peptidase M20 dimerisation" evidence="12">
    <location>
        <begin position="179"/>
        <end position="286"/>
    </location>
</feature>
<evidence type="ECO:0000256" key="4">
    <source>
        <dbReference type="ARBA" id="ARBA00006247"/>
    </source>
</evidence>
<dbReference type="NCBIfam" id="TIGR01910">
    <property type="entry name" value="DapE-ArgE"/>
    <property type="match status" value="1"/>
</dbReference>
<evidence type="ECO:0000256" key="3">
    <source>
        <dbReference type="ARBA" id="ARBA00005130"/>
    </source>
</evidence>
<comment type="caution">
    <text evidence="13">The sequence shown here is derived from an EMBL/GenBank/DDBJ whole genome shotgun (WGS) entry which is preliminary data.</text>
</comment>